<feature type="domain" description="ABC transmembrane type-1" evidence="9">
    <location>
        <begin position="72"/>
        <end position="278"/>
    </location>
</feature>
<dbReference type="EMBL" id="JBHRSP010000034">
    <property type="protein sequence ID" value="MFC3075495.1"/>
    <property type="molecule type" value="Genomic_DNA"/>
</dbReference>
<feature type="transmembrane region" description="Helical" evidence="8">
    <location>
        <begin position="67"/>
        <end position="94"/>
    </location>
</feature>
<sequence>MTIAANPETAGERGGLLRRMARANWLLLALPALAFFSIFFVYPLIDIAMRSLQGGVVNYERIFGTTLYVRVVMTTFEMALIVTVCCLVIGYAYAYALSATGGYLQVFLTLALLLPFWVSVLLRTFAWLVLLQNTGLINQGLLALGLIDAPFQLVRNKFGIAVGMVNILLPYMVLPILSVMKGIDPKLMLAARISGASYLRCFFRVYLPLTLPGIISGCVLVMTLSLGFYIVPAVLGGGRDTMIAQLIADQITRQVNFSFSSALAVTLMLFTGIVFALFALSLRLAKKRLGG</sequence>
<dbReference type="Gene3D" id="1.10.3720.10">
    <property type="entry name" value="MetI-like"/>
    <property type="match status" value="1"/>
</dbReference>
<feature type="transmembrane region" description="Helical" evidence="8">
    <location>
        <begin position="106"/>
        <end position="130"/>
    </location>
</feature>
<dbReference type="Proteomes" id="UP001595377">
    <property type="component" value="Unassembled WGS sequence"/>
</dbReference>
<dbReference type="SUPFAM" id="SSF161098">
    <property type="entry name" value="MetI-like"/>
    <property type="match status" value="1"/>
</dbReference>
<evidence type="ECO:0000256" key="7">
    <source>
        <dbReference type="ARBA" id="ARBA00023136"/>
    </source>
</evidence>
<evidence type="ECO:0000256" key="5">
    <source>
        <dbReference type="ARBA" id="ARBA00022692"/>
    </source>
</evidence>
<dbReference type="PROSITE" id="PS50928">
    <property type="entry name" value="ABC_TM1"/>
    <property type="match status" value="1"/>
</dbReference>
<gene>
    <name evidence="10" type="ORF">ACFOHH_20460</name>
</gene>
<evidence type="ECO:0000259" key="9">
    <source>
        <dbReference type="PROSITE" id="PS50928"/>
    </source>
</evidence>
<feature type="transmembrane region" description="Helical" evidence="8">
    <location>
        <begin position="262"/>
        <end position="285"/>
    </location>
</feature>
<protein>
    <submittedName>
        <fullName evidence="10">ABC transporter permease</fullName>
    </submittedName>
</protein>
<evidence type="ECO:0000256" key="3">
    <source>
        <dbReference type="ARBA" id="ARBA00022448"/>
    </source>
</evidence>
<dbReference type="PANTHER" id="PTHR42929:SF5">
    <property type="entry name" value="ABC TRANSPORTER PERMEASE PROTEIN"/>
    <property type="match status" value="1"/>
</dbReference>
<comment type="similarity">
    <text evidence="2">Belongs to the binding-protein-dependent transport system permease family. CysTW subfamily.</text>
</comment>
<dbReference type="Pfam" id="PF00528">
    <property type="entry name" value="BPD_transp_1"/>
    <property type="match status" value="1"/>
</dbReference>
<evidence type="ECO:0000313" key="11">
    <source>
        <dbReference type="Proteomes" id="UP001595377"/>
    </source>
</evidence>
<organism evidence="10 11">
    <name type="scientific">Shinella pollutisoli</name>
    <dbReference type="NCBI Taxonomy" id="2250594"/>
    <lineage>
        <taxon>Bacteria</taxon>
        <taxon>Pseudomonadati</taxon>
        <taxon>Pseudomonadota</taxon>
        <taxon>Alphaproteobacteria</taxon>
        <taxon>Hyphomicrobiales</taxon>
        <taxon>Rhizobiaceae</taxon>
        <taxon>Shinella</taxon>
    </lineage>
</organism>
<evidence type="ECO:0000256" key="8">
    <source>
        <dbReference type="RuleBase" id="RU363032"/>
    </source>
</evidence>
<dbReference type="InterPro" id="IPR000515">
    <property type="entry name" value="MetI-like"/>
</dbReference>
<keyword evidence="7 8" id="KW-0472">Membrane</keyword>
<reference evidence="11" key="1">
    <citation type="journal article" date="2019" name="Int. J. Syst. Evol. Microbiol.">
        <title>The Global Catalogue of Microorganisms (GCM) 10K type strain sequencing project: providing services to taxonomists for standard genome sequencing and annotation.</title>
        <authorList>
            <consortium name="The Broad Institute Genomics Platform"/>
            <consortium name="The Broad Institute Genome Sequencing Center for Infectious Disease"/>
            <person name="Wu L."/>
            <person name="Ma J."/>
        </authorList>
    </citation>
    <scope>NUCLEOTIDE SEQUENCE [LARGE SCALE GENOMIC DNA]</scope>
    <source>
        <strain evidence="11">KCTC 52677</strain>
    </source>
</reference>
<evidence type="ECO:0000256" key="2">
    <source>
        <dbReference type="ARBA" id="ARBA00007069"/>
    </source>
</evidence>
<comment type="caution">
    <text evidence="10">The sequence shown here is derived from an EMBL/GenBank/DDBJ whole genome shotgun (WGS) entry which is preliminary data.</text>
</comment>
<keyword evidence="4" id="KW-1003">Cell membrane</keyword>
<accession>A0ABV7DKI9</accession>
<dbReference type="CDD" id="cd06261">
    <property type="entry name" value="TM_PBP2"/>
    <property type="match status" value="1"/>
</dbReference>
<feature type="transmembrane region" description="Helical" evidence="8">
    <location>
        <begin position="201"/>
        <end position="231"/>
    </location>
</feature>
<keyword evidence="11" id="KW-1185">Reference proteome</keyword>
<evidence type="ECO:0000256" key="4">
    <source>
        <dbReference type="ARBA" id="ARBA00022475"/>
    </source>
</evidence>
<keyword evidence="6 8" id="KW-1133">Transmembrane helix</keyword>
<dbReference type="RefSeq" id="WP_257314627.1">
    <property type="nucleotide sequence ID" value="NZ_JANFDG010000007.1"/>
</dbReference>
<dbReference type="PANTHER" id="PTHR42929">
    <property type="entry name" value="INNER MEMBRANE ABC TRANSPORTER PERMEASE PROTEIN YDCU-RELATED-RELATED"/>
    <property type="match status" value="1"/>
</dbReference>
<comment type="subcellular location">
    <subcellularLocation>
        <location evidence="1 8">Cell membrane</location>
        <topology evidence="1 8">Multi-pass membrane protein</topology>
    </subcellularLocation>
</comment>
<keyword evidence="5 8" id="KW-0812">Transmembrane</keyword>
<feature type="transmembrane region" description="Helical" evidence="8">
    <location>
        <begin position="25"/>
        <end position="45"/>
    </location>
</feature>
<evidence type="ECO:0000256" key="6">
    <source>
        <dbReference type="ARBA" id="ARBA00022989"/>
    </source>
</evidence>
<dbReference type="InterPro" id="IPR035906">
    <property type="entry name" value="MetI-like_sf"/>
</dbReference>
<proteinExistence type="inferred from homology"/>
<feature type="transmembrane region" description="Helical" evidence="8">
    <location>
        <begin position="158"/>
        <end position="180"/>
    </location>
</feature>
<evidence type="ECO:0000256" key="1">
    <source>
        <dbReference type="ARBA" id="ARBA00004651"/>
    </source>
</evidence>
<name>A0ABV7DKI9_9HYPH</name>
<evidence type="ECO:0000313" key="10">
    <source>
        <dbReference type="EMBL" id="MFC3075495.1"/>
    </source>
</evidence>
<keyword evidence="3 8" id="KW-0813">Transport</keyword>